<dbReference type="OrthoDB" id="8194935at2759"/>
<gene>
    <name evidence="1" type="ORF">TNIN_427901</name>
</gene>
<proteinExistence type="predicted"/>
<accession>A0A8X6KDU2</accession>
<dbReference type="Proteomes" id="UP000886998">
    <property type="component" value="Unassembled WGS sequence"/>
</dbReference>
<evidence type="ECO:0000313" key="1">
    <source>
        <dbReference type="EMBL" id="GFS42143.1"/>
    </source>
</evidence>
<dbReference type="AlphaFoldDB" id="A0A8X6KDU2"/>
<keyword evidence="2" id="KW-1185">Reference proteome</keyword>
<evidence type="ECO:0000313" key="2">
    <source>
        <dbReference type="Proteomes" id="UP000886998"/>
    </source>
</evidence>
<protein>
    <submittedName>
        <fullName evidence="1">Uncharacterized protein</fullName>
    </submittedName>
</protein>
<sequence length="99" mass="10690">MSTGLYQIESCINSRSITTLLSDPSDFQDFTPGHFLIGSQITGIPEHISTDHIRCPIQNYGVSLRYFVNISGTDGPKNASAPVANSPKVDIIYTRSSGA</sequence>
<reference evidence="1" key="1">
    <citation type="submission" date="2020-08" db="EMBL/GenBank/DDBJ databases">
        <title>Multicomponent nature underlies the extraordinary mechanical properties of spider dragline silk.</title>
        <authorList>
            <person name="Kono N."/>
            <person name="Nakamura H."/>
            <person name="Mori M."/>
            <person name="Yoshida Y."/>
            <person name="Ohtoshi R."/>
            <person name="Malay A.D."/>
            <person name="Moran D.A.P."/>
            <person name="Tomita M."/>
            <person name="Numata K."/>
            <person name="Arakawa K."/>
        </authorList>
    </citation>
    <scope>NUCLEOTIDE SEQUENCE</scope>
</reference>
<name>A0A8X6KDU2_9ARAC</name>
<dbReference type="EMBL" id="BMAV01025520">
    <property type="protein sequence ID" value="GFS42143.1"/>
    <property type="molecule type" value="Genomic_DNA"/>
</dbReference>
<organism evidence="1 2">
    <name type="scientific">Trichonephila inaurata madagascariensis</name>
    <dbReference type="NCBI Taxonomy" id="2747483"/>
    <lineage>
        <taxon>Eukaryota</taxon>
        <taxon>Metazoa</taxon>
        <taxon>Ecdysozoa</taxon>
        <taxon>Arthropoda</taxon>
        <taxon>Chelicerata</taxon>
        <taxon>Arachnida</taxon>
        <taxon>Araneae</taxon>
        <taxon>Araneomorphae</taxon>
        <taxon>Entelegynae</taxon>
        <taxon>Araneoidea</taxon>
        <taxon>Nephilidae</taxon>
        <taxon>Trichonephila</taxon>
        <taxon>Trichonephila inaurata</taxon>
    </lineage>
</organism>
<comment type="caution">
    <text evidence="1">The sequence shown here is derived from an EMBL/GenBank/DDBJ whole genome shotgun (WGS) entry which is preliminary data.</text>
</comment>